<organism evidence="3 4">
    <name type="scientific">Fasciolopsis buskii</name>
    <dbReference type="NCBI Taxonomy" id="27845"/>
    <lineage>
        <taxon>Eukaryota</taxon>
        <taxon>Metazoa</taxon>
        <taxon>Spiralia</taxon>
        <taxon>Lophotrochozoa</taxon>
        <taxon>Platyhelminthes</taxon>
        <taxon>Trematoda</taxon>
        <taxon>Digenea</taxon>
        <taxon>Plagiorchiida</taxon>
        <taxon>Echinostomata</taxon>
        <taxon>Echinostomatoidea</taxon>
        <taxon>Fasciolidae</taxon>
        <taxon>Fasciolopsis</taxon>
    </lineage>
</organism>
<keyword evidence="1" id="KW-0175">Coiled coil</keyword>
<accession>A0A8E0RWU7</accession>
<sequence length="698" mass="79380">MIATLVPYLSISCEFQGEKYEVETFSDTRDQLKIEIRHCSSGEEWHVQLTAAYVEELTRKTGNFKRFDTFCSMIQSALSQRTNTLSLDLVSYDDLEALRQTSLKSRILNSSSPTVPMRNNRYYFILSYVTEFDKIHYPIPLTYVGSLSLEACRELIRKLRAKLYGKKELTPNSAGLLLTTDAHKTILQLQAQNKALMQELEMLRNQVNAYKNSEMTVTGNELRNFGVPEELRVLVNSLETELFNEKSKNSRQLNEYRREIAHLQAELSSSSAYQRNLNRRIEQLNNELSVFKRRRPLCPKETRPFTWGIRSASAGLPHSTPHLVPSRDNYEKSRETGHRSRRDSQLRGGSLDLVQMTRNSNSVCASTIAARPNFLPTGFVQPVRRVGSASPHLCRPSGTPVCESVRYRLNNISRSRDPSPLSLKTSKSPLPRSRSCSEDRAVYGYGKSTRRFDPTAYVRERELRKQERELKRRAERQAQLSSNNFAHGHNNLDPWRTHCIPTTVTHGTRASSVDRSPNVRANIRSNLSSSALSSSCDSLDSRPARPRRARNCGSSHQSIGLNSAFHGYCPRLLQQTVRSSNLQTTSPNGSVCTPSRHHIPGSLHQTNSLLQRKRSPSIVNNRASSVVSLNDSMNSVENGSDIVSYRNSRLQDSKRRPARSCNHPKNSLQSEDQNDDLEEIDRRLNILQDFFQKYLSNT</sequence>
<protein>
    <recommendedName>
        <fullName evidence="5">Coiled-coil domain-containing protein 61</fullName>
    </recommendedName>
</protein>
<feature type="coiled-coil region" evidence="1">
    <location>
        <begin position="246"/>
        <end position="294"/>
    </location>
</feature>
<dbReference type="AlphaFoldDB" id="A0A8E0RWU7"/>
<feature type="region of interest" description="Disordered" evidence="2">
    <location>
        <begin position="468"/>
        <end position="487"/>
    </location>
</feature>
<feature type="region of interest" description="Disordered" evidence="2">
    <location>
        <begin position="413"/>
        <end position="438"/>
    </location>
</feature>
<evidence type="ECO:0000256" key="2">
    <source>
        <dbReference type="SAM" id="MobiDB-lite"/>
    </source>
</evidence>
<feature type="region of interest" description="Disordered" evidence="2">
    <location>
        <begin position="581"/>
        <end position="602"/>
    </location>
</feature>
<proteinExistence type="predicted"/>
<feature type="region of interest" description="Disordered" evidence="2">
    <location>
        <begin position="311"/>
        <end position="349"/>
    </location>
</feature>
<feature type="compositionally biased region" description="Polar residues" evidence="2">
    <location>
        <begin position="581"/>
        <end position="593"/>
    </location>
</feature>
<dbReference type="CDD" id="cd22284">
    <property type="entry name" value="HD_CCDC61_N"/>
    <property type="match status" value="1"/>
</dbReference>
<dbReference type="EMBL" id="LUCM01006341">
    <property type="protein sequence ID" value="KAA0191437.1"/>
    <property type="molecule type" value="Genomic_DNA"/>
</dbReference>
<dbReference type="OrthoDB" id="568137at2759"/>
<feature type="compositionally biased region" description="Low complexity" evidence="2">
    <location>
        <begin position="418"/>
        <end position="431"/>
    </location>
</feature>
<gene>
    <name evidence="3" type="ORF">FBUS_06614</name>
</gene>
<evidence type="ECO:0000256" key="1">
    <source>
        <dbReference type="SAM" id="Coils"/>
    </source>
</evidence>
<feature type="compositionally biased region" description="Basic and acidic residues" evidence="2">
    <location>
        <begin position="328"/>
        <end position="345"/>
    </location>
</feature>
<feature type="region of interest" description="Disordered" evidence="2">
    <location>
        <begin position="530"/>
        <end position="556"/>
    </location>
</feature>
<evidence type="ECO:0000313" key="3">
    <source>
        <dbReference type="EMBL" id="KAA0191437.1"/>
    </source>
</evidence>
<dbReference type="Proteomes" id="UP000728185">
    <property type="component" value="Unassembled WGS sequence"/>
</dbReference>
<name>A0A8E0RWU7_9TREM</name>
<comment type="caution">
    <text evidence="3">The sequence shown here is derived from an EMBL/GenBank/DDBJ whole genome shotgun (WGS) entry which is preliminary data.</text>
</comment>
<evidence type="ECO:0000313" key="4">
    <source>
        <dbReference type="Proteomes" id="UP000728185"/>
    </source>
</evidence>
<evidence type="ECO:0008006" key="5">
    <source>
        <dbReference type="Google" id="ProtNLM"/>
    </source>
</evidence>
<feature type="coiled-coil region" evidence="1">
    <location>
        <begin position="186"/>
        <end position="213"/>
    </location>
</feature>
<feature type="region of interest" description="Disordered" evidence="2">
    <location>
        <begin position="647"/>
        <end position="675"/>
    </location>
</feature>
<keyword evidence="4" id="KW-1185">Reference proteome</keyword>
<reference evidence="3" key="1">
    <citation type="submission" date="2019-05" db="EMBL/GenBank/DDBJ databases">
        <title>Annotation for the trematode Fasciolopsis buski.</title>
        <authorList>
            <person name="Choi Y.-J."/>
        </authorList>
    </citation>
    <scope>NUCLEOTIDE SEQUENCE</scope>
    <source>
        <strain evidence="3">HT</strain>
        <tissue evidence="3">Whole worm</tissue>
    </source>
</reference>
<dbReference type="InterPro" id="IPR049733">
    <property type="entry name" value="CCDC61_N"/>
</dbReference>